<dbReference type="NCBIfam" id="TIGR02447">
    <property type="entry name" value="yiiD_Cterm"/>
    <property type="match status" value="1"/>
</dbReference>
<reference evidence="2" key="1">
    <citation type="journal article" date="2014" name="Int. J. Syst. Evol. Microbiol.">
        <title>Complete genome sequence of Corynebacterium casei LMG S-19264T (=DSM 44701T), isolated from a smear-ripened cheese.</title>
        <authorList>
            <consortium name="US DOE Joint Genome Institute (JGI-PGF)"/>
            <person name="Walter F."/>
            <person name="Albersmeier A."/>
            <person name="Kalinowski J."/>
            <person name="Ruckert C."/>
        </authorList>
    </citation>
    <scope>NUCLEOTIDE SEQUENCE</scope>
    <source>
        <strain evidence="2">JCM 30804</strain>
    </source>
</reference>
<dbReference type="Proteomes" id="UP000613743">
    <property type="component" value="Unassembled WGS sequence"/>
</dbReference>
<keyword evidence="3" id="KW-1185">Reference proteome</keyword>
<dbReference type="InterPro" id="IPR012660">
    <property type="entry name" value="YiiD_C"/>
</dbReference>
<organism evidence="2 3">
    <name type="scientific">Shewanella gelidii</name>
    <dbReference type="NCBI Taxonomy" id="1642821"/>
    <lineage>
        <taxon>Bacteria</taxon>
        <taxon>Pseudomonadati</taxon>
        <taxon>Pseudomonadota</taxon>
        <taxon>Gammaproteobacteria</taxon>
        <taxon>Alteromonadales</taxon>
        <taxon>Shewanellaceae</taxon>
        <taxon>Shewanella</taxon>
    </lineage>
</organism>
<dbReference type="SUPFAM" id="SSF54637">
    <property type="entry name" value="Thioesterase/thiol ester dehydrase-isomerase"/>
    <property type="match status" value="1"/>
</dbReference>
<evidence type="ECO:0000259" key="1">
    <source>
        <dbReference type="Pfam" id="PF09500"/>
    </source>
</evidence>
<evidence type="ECO:0000313" key="3">
    <source>
        <dbReference type="Proteomes" id="UP000613743"/>
    </source>
</evidence>
<reference evidence="2" key="2">
    <citation type="submission" date="2020-09" db="EMBL/GenBank/DDBJ databases">
        <authorList>
            <person name="Sun Q."/>
            <person name="Ohkuma M."/>
        </authorList>
    </citation>
    <scope>NUCLEOTIDE SEQUENCE</scope>
    <source>
        <strain evidence="2">JCM 30804</strain>
    </source>
</reference>
<comment type="caution">
    <text evidence="2">The sequence shown here is derived from an EMBL/GenBank/DDBJ whole genome shotgun (WGS) entry which is preliminary data.</text>
</comment>
<dbReference type="Gene3D" id="3.10.129.10">
    <property type="entry name" value="Hotdog Thioesterase"/>
    <property type="match status" value="1"/>
</dbReference>
<dbReference type="InterPro" id="IPR029069">
    <property type="entry name" value="HotDog_dom_sf"/>
</dbReference>
<dbReference type="Pfam" id="PF09500">
    <property type="entry name" value="YiiD_C"/>
    <property type="match status" value="1"/>
</dbReference>
<gene>
    <name evidence="2" type="primary">yiiD</name>
    <name evidence="2" type="ORF">GCM10009332_19950</name>
</gene>
<dbReference type="AlphaFoldDB" id="A0A917JT69"/>
<sequence length="150" mass="16819">MQIAPLLEKLKQTWHQTIPVSEFMGVTPSRLVQQLNGDEFTVTAPLVPNVNLHQTMFAGSIYTIMTLTGWGMVWLQQALAQVDGDIVLADANIRYLKPVNADVEAQVIWPAGSWQETSSGHKKVLLRVSLFCKGELCAEFEGLYFSKRRI</sequence>
<protein>
    <submittedName>
        <fullName evidence="2">Thioesterase</fullName>
    </submittedName>
</protein>
<name>A0A917JT69_9GAMM</name>
<feature type="domain" description="Thioesterase putative" evidence="1">
    <location>
        <begin position="8"/>
        <end position="146"/>
    </location>
</feature>
<proteinExistence type="predicted"/>
<dbReference type="EMBL" id="BMPZ01000004">
    <property type="protein sequence ID" value="GGI82709.1"/>
    <property type="molecule type" value="Genomic_DNA"/>
</dbReference>
<dbReference type="RefSeq" id="WP_188920414.1">
    <property type="nucleotide sequence ID" value="NZ_BMPZ01000004.1"/>
</dbReference>
<accession>A0A917JT69</accession>
<evidence type="ECO:0000313" key="2">
    <source>
        <dbReference type="EMBL" id="GGI82709.1"/>
    </source>
</evidence>